<reference evidence="1 2" key="1">
    <citation type="journal article" date="2017" name="Mol. Plant">
        <title>The Genome of Medicinal Plant Macleaya cordata Provides New Insights into Benzylisoquinoline Alkaloids Metabolism.</title>
        <authorList>
            <person name="Liu X."/>
            <person name="Liu Y."/>
            <person name="Huang P."/>
            <person name="Ma Y."/>
            <person name="Qing Z."/>
            <person name="Tang Q."/>
            <person name="Cao H."/>
            <person name="Cheng P."/>
            <person name="Zheng Y."/>
            <person name="Yuan Z."/>
            <person name="Zhou Y."/>
            <person name="Liu J."/>
            <person name="Tang Z."/>
            <person name="Zhuo Y."/>
            <person name="Zhang Y."/>
            <person name="Yu L."/>
            <person name="Huang J."/>
            <person name="Yang P."/>
            <person name="Peng Q."/>
            <person name="Zhang J."/>
            <person name="Jiang W."/>
            <person name="Zhang Z."/>
            <person name="Lin K."/>
            <person name="Ro D.K."/>
            <person name="Chen X."/>
            <person name="Xiong X."/>
            <person name="Shang Y."/>
            <person name="Huang S."/>
            <person name="Zeng J."/>
        </authorList>
    </citation>
    <scope>NUCLEOTIDE SEQUENCE [LARGE SCALE GENOMIC DNA]</scope>
    <source>
        <strain evidence="2">cv. BLH2017</strain>
        <tissue evidence="1">Root</tissue>
    </source>
</reference>
<sequence>MGERSEEPERDELAESVNDFFTTVSTMIKCEFQEEFANSAADFLHRIGRIARVGQSGLVPSFYNEPNPDLVTEVRQAGKLGQPVPHFQSTIMEKSISFTQPMDEQGDQGTSISGEDSWLHEALEDEKALGDHKIDSLKPSQTSNEVVLNSSSGEDLLVPNSLSLLKRYSSDDEDECHDISLQEDIVRTPEVGWDCTSIFDTDKVFHSREELTSWCKAVGRTAGVVVGIRKSDRGKVGRGARISYWCSDICLALLTSTLSNQIAEQERRSA</sequence>
<dbReference type="Gene3D" id="3.40.50.300">
    <property type="entry name" value="P-loop containing nucleotide triphosphate hydrolases"/>
    <property type="match status" value="1"/>
</dbReference>
<dbReference type="STRING" id="56857.A0A200R2D4"/>
<dbReference type="InterPro" id="IPR027417">
    <property type="entry name" value="P-loop_NTPase"/>
</dbReference>
<dbReference type="AlphaFoldDB" id="A0A200R2D4"/>
<protein>
    <submittedName>
        <fullName evidence="1">Uncharacterized protein</fullName>
    </submittedName>
</protein>
<organism evidence="1 2">
    <name type="scientific">Macleaya cordata</name>
    <name type="common">Five-seeded plume-poppy</name>
    <name type="synonym">Bocconia cordata</name>
    <dbReference type="NCBI Taxonomy" id="56857"/>
    <lineage>
        <taxon>Eukaryota</taxon>
        <taxon>Viridiplantae</taxon>
        <taxon>Streptophyta</taxon>
        <taxon>Embryophyta</taxon>
        <taxon>Tracheophyta</taxon>
        <taxon>Spermatophyta</taxon>
        <taxon>Magnoliopsida</taxon>
        <taxon>Ranunculales</taxon>
        <taxon>Papaveraceae</taxon>
        <taxon>Papaveroideae</taxon>
        <taxon>Macleaya</taxon>
    </lineage>
</organism>
<gene>
    <name evidence="1" type="ORF">BVC80_9049g12</name>
</gene>
<dbReference type="EMBL" id="MVGT01000459">
    <property type="protein sequence ID" value="OVA16887.1"/>
    <property type="molecule type" value="Genomic_DNA"/>
</dbReference>
<proteinExistence type="predicted"/>
<keyword evidence="2" id="KW-1185">Reference proteome</keyword>
<dbReference type="OrthoDB" id="10256233at2759"/>
<accession>A0A200R2D4</accession>
<name>A0A200R2D4_MACCD</name>
<dbReference type="Proteomes" id="UP000195402">
    <property type="component" value="Unassembled WGS sequence"/>
</dbReference>
<dbReference type="InParanoid" id="A0A200R2D4"/>
<comment type="caution">
    <text evidence="1">The sequence shown here is derived from an EMBL/GenBank/DDBJ whole genome shotgun (WGS) entry which is preliminary data.</text>
</comment>
<evidence type="ECO:0000313" key="1">
    <source>
        <dbReference type="EMBL" id="OVA16887.1"/>
    </source>
</evidence>
<evidence type="ECO:0000313" key="2">
    <source>
        <dbReference type="Proteomes" id="UP000195402"/>
    </source>
</evidence>